<reference evidence="2" key="1">
    <citation type="submission" date="2016-11" db="UniProtKB">
        <authorList>
            <consortium name="WormBaseParasite"/>
        </authorList>
    </citation>
    <scope>IDENTIFICATION</scope>
    <source>
        <strain evidence="2">KR3021</strain>
    </source>
</reference>
<accession>A0AC35UHN9</accession>
<protein>
    <submittedName>
        <fullName evidence="2">Nucleotid_trans domain-containing protein</fullName>
    </submittedName>
</protein>
<sequence>MSLRFVLISILLIFLSYDIHRRATIVYDASSFIQNAKQLLTLESFDRQHGLKEIIKEVNDPAVIMLNKYAINITLNFLCNVEKLKKVHERLLVIVFDDLSKEIIATSFPHIRVYKFNLPALESKFKRGEGTYQLFQYFRAALAAYLIQHTKEFWMIQCDTIWRQNLFEVLDSKSELKLVGESSVLLDSEADSGLLQNMTAGGYFKVRSNNNSFKLFVHVMQQLENKLVTDNNMMSQYCYSQKSLCKFIPNSLLSNWRKKIDDKNALPLFLQYDNGESTEHKFTKMAKIGALFVNLSTYETKVVQCLKGSNENLMESINTDFIASESKYQSNSNYWDRFLCFLVDSILSYFPFTEKIIRSYIYPEFSFILTV</sequence>
<name>A0AC35UHN9_9BILA</name>
<dbReference type="WBParaSite" id="RSKR_0001167100.1">
    <property type="protein sequence ID" value="RSKR_0001167100.1"/>
    <property type="gene ID" value="RSKR_0001167100"/>
</dbReference>
<evidence type="ECO:0000313" key="1">
    <source>
        <dbReference type="Proteomes" id="UP000095286"/>
    </source>
</evidence>
<organism evidence="1 2">
    <name type="scientific">Rhabditophanes sp. KR3021</name>
    <dbReference type="NCBI Taxonomy" id="114890"/>
    <lineage>
        <taxon>Eukaryota</taxon>
        <taxon>Metazoa</taxon>
        <taxon>Ecdysozoa</taxon>
        <taxon>Nematoda</taxon>
        <taxon>Chromadorea</taxon>
        <taxon>Rhabditida</taxon>
        <taxon>Tylenchina</taxon>
        <taxon>Panagrolaimomorpha</taxon>
        <taxon>Strongyloidoidea</taxon>
        <taxon>Alloionematidae</taxon>
        <taxon>Rhabditophanes</taxon>
    </lineage>
</organism>
<evidence type="ECO:0000313" key="2">
    <source>
        <dbReference type="WBParaSite" id="RSKR_0001167100.1"/>
    </source>
</evidence>
<proteinExistence type="predicted"/>
<dbReference type="Proteomes" id="UP000095286">
    <property type="component" value="Unplaced"/>
</dbReference>